<evidence type="ECO:0008006" key="3">
    <source>
        <dbReference type="Google" id="ProtNLM"/>
    </source>
</evidence>
<evidence type="ECO:0000313" key="1">
    <source>
        <dbReference type="EMBL" id="GAA3779774.1"/>
    </source>
</evidence>
<reference evidence="2" key="1">
    <citation type="journal article" date="2019" name="Int. J. Syst. Evol. Microbiol.">
        <title>The Global Catalogue of Microorganisms (GCM) 10K type strain sequencing project: providing services to taxonomists for standard genome sequencing and annotation.</title>
        <authorList>
            <consortium name="The Broad Institute Genomics Platform"/>
            <consortium name="The Broad Institute Genome Sequencing Center for Infectious Disease"/>
            <person name="Wu L."/>
            <person name="Ma J."/>
        </authorList>
    </citation>
    <scope>NUCLEOTIDE SEQUENCE [LARGE SCALE GENOMIC DNA]</scope>
    <source>
        <strain evidence="2">JCM 17337</strain>
    </source>
</reference>
<dbReference type="RefSeq" id="WP_345146448.1">
    <property type="nucleotide sequence ID" value="NZ_BAABDU010000007.1"/>
</dbReference>
<evidence type="ECO:0000313" key="2">
    <source>
        <dbReference type="Proteomes" id="UP001500748"/>
    </source>
</evidence>
<organism evidence="1 2">
    <name type="scientific">Flavobacterium ginsengiterrae</name>
    <dbReference type="NCBI Taxonomy" id="871695"/>
    <lineage>
        <taxon>Bacteria</taxon>
        <taxon>Pseudomonadati</taxon>
        <taxon>Bacteroidota</taxon>
        <taxon>Flavobacteriia</taxon>
        <taxon>Flavobacteriales</taxon>
        <taxon>Flavobacteriaceae</taxon>
        <taxon>Flavobacterium</taxon>
    </lineage>
</organism>
<keyword evidence="2" id="KW-1185">Reference proteome</keyword>
<comment type="caution">
    <text evidence="1">The sequence shown here is derived from an EMBL/GenBank/DDBJ whole genome shotgun (WGS) entry which is preliminary data.</text>
</comment>
<dbReference type="Gene3D" id="3.40.50.2000">
    <property type="entry name" value="Glycogen Phosphorylase B"/>
    <property type="match status" value="1"/>
</dbReference>
<accession>A0ABP7H2W4</accession>
<proteinExistence type="predicted"/>
<name>A0ABP7H2W4_9FLAO</name>
<sequence>MNNIKKVYIFGLFNAFYDSFYIKGIQDLFGKNKIEYNVSLFPRFKQNTFAVIFKYNDNTEYKVIIDSRDAADIWKDELLWCDVYGKINYNIAEIPADLGSKIIPIGPSFGIKFFNLYESLFLGLKNTLSFRSVLLNPKDYLANYWRQYKRLPLEDYYIKEKVLEKYVFFISSIWKKEFQTNTNRANFIKACKDSSSVLFEGGLAPRKDGDNLGFDALLTTGRFSLQSYFSKTKKSEFVFNTPAVLSCHGWKLGEFLAMGKAIISTYHTNVLPSPLENGIHILYVDKNLLQDYSEKIAHLINNTQKRQELEDNAFAYFKKHLEPKVVINKLVNFQD</sequence>
<protein>
    <recommendedName>
        <fullName evidence="3">Glycosyl transferase family 1</fullName>
    </recommendedName>
</protein>
<dbReference type="Proteomes" id="UP001500748">
    <property type="component" value="Unassembled WGS sequence"/>
</dbReference>
<dbReference type="SUPFAM" id="SSF53756">
    <property type="entry name" value="UDP-Glycosyltransferase/glycogen phosphorylase"/>
    <property type="match status" value="1"/>
</dbReference>
<gene>
    <name evidence="1" type="ORF">GCM10022423_39820</name>
</gene>
<dbReference type="EMBL" id="BAABDU010000007">
    <property type="protein sequence ID" value="GAA3779774.1"/>
    <property type="molecule type" value="Genomic_DNA"/>
</dbReference>